<gene>
    <name evidence="2" type="ORF">ACFFV7_04725</name>
</gene>
<sequence>MDVLLIAALVVYAVARRMMGQPLIAKDVYVPPVILIGIGLHGLLNLRPTPLDILWLVVTALVGVAFGALRAATTQVFPKDGVLWQRYTWKTLVVWVVTFAISFGVGALALATGMHEEVRSIPLSIGVGLLGEALVILARSRTAGVPFKR</sequence>
<reference evidence="2 3" key="1">
    <citation type="submission" date="2024-09" db="EMBL/GenBank/DDBJ databases">
        <authorList>
            <person name="Sun Q."/>
            <person name="Mori K."/>
        </authorList>
    </citation>
    <scope>NUCLEOTIDE SEQUENCE [LARGE SCALE GENOMIC DNA]</scope>
    <source>
        <strain evidence="2 3">CCM 3426</strain>
    </source>
</reference>
<comment type="caution">
    <text evidence="2">The sequence shown here is derived from an EMBL/GenBank/DDBJ whole genome shotgun (WGS) entry which is preliminary data.</text>
</comment>
<dbReference type="RefSeq" id="WP_189650515.1">
    <property type="nucleotide sequence ID" value="NZ_BMRC01000014.1"/>
</dbReference>
<evidence type="ECO:0000256" key="1">
    <source>
        <dbReference type="SAM" id="Phobius"/>
    </source>
</evidence>
<keyword evidence="1" id="KW-0472">Membrane</keyword>
<protein>
    <recommendedName>
        <fullName evidence="4">DUF1453 domain-containing protein</fullName>
    </recommendedName>
</protein>
<accession>A0ABV5I7I6</accession>
<evidence type="ECO:0008006" key="4">
    <source>
        <dbReference type="Google" id="ProtNLM"/>
    </source>
</evidence>
<evidence type="ECO:0000313" key="2">
    <source>
        <dbReference type="EMBL" id="MFB9200490.1"/>
    </source>
</evidence>
<keyword evidence="1" id="KW-1133">Transmembrane helix</keyword>
<proteinExistence type="predicted"/>
<keyword evidence="3" id="KW-1185">Reference proteome</keyword>
<evidence type="ECO:0000313" key="3">
    <source>
        <dbReference type="Proteomes" id="UP001589647"/>
    </source>
</evidence>
<dbReference type="Proteomes" id="UP001589647">
    <property type="component" value="Unassembled WGS sequence"/>
</dbReference>
<keyword evidence="1" id="KW-0812">Transmembrane</keyword>
<feature type="transmembrane region" description="Helical" evidence="1">
    <location>
        <begin position="30"/>
        <end position="46"/>
    </location>
</feature>
<dbReference type="EMBL" id="JBHMEI010000002">
    <property type="protein sequence ID" value="MFB9200490.1"/>
    <property type="molecule type" value="Genomic_DNA"/>
</dbReference>
<name>A0ABV5I7I6_9ACTN</name>
<feature type="transmembrane region" description="Helical" evidence="1">
    <location>
        <begin position="53"/>
        <end position="72"/>
    </location>
</feature>
<feature type="transmembrane region" description="Helical" evidence="1">
    <location>
        <begin position="123"/>
        <end position="140"/>
    </location>
</feature>
<feature type="transmembrane region" description="Helical" evidence="1">
    <location>
        <begin position="92"/>
        <end position="111"/>
    </location>
</feature>
<organism evidence="2 3">
    <name type="scientific">Nonomuraea spiralis</name>
    <dbReference type="NCBI Taxonomy" id="46182"/>
    <lineage>
        <taxon>Bacteria</taxon>
        <taxon>Bacillati</taxon>
        <taxon>Actinomycetota</taxon>
        <taxon>Actinomycetes</taxon>
        <taxon>Streptosporangiales</taxon>
        <taxon>Streptosporangiaceae</taxon>
        <taxon>Nonomuraea</taxon>
    </lineage>
</organism>